<dbReference type="EMBL" id="CP025746">
    <property type="protein sequence ID" value="QAA31606.1"/>
    <property type="molecule type" value="Genomic_DNA"/>
</dbReference>
<dbReference type="PANTHER" id="PTHR35333">
    <property type="entry name" value="BETA-LACTAMASE"/>
    <property type="match status" value="1"/>
</dbReference>
<keyword evidence="2" id="KW-0812">Transmembrane</keyword>
<feature type="transmembrane region" description="Helical" evidence="2">
    <location>
        <begin position="5"/>
        <end position="22"/>
    </location>
</feature>
<organism evidence="4 5">
    <name type="scientific">Clostridium manihotivorum</name>
    <dbReference type="NCBI Taxonomy" id="2320868"/>
    <lineage>
        <taxon>Bacteria</taxon>
        <taxon>Bacillati</taxon>
        <taxon>Bacillota</taxon>
        <taxon>Clostridia</taxon>
        <taxon>Eubacteriales</taxon>
        <taxon>Clostridiaceae</taxon>
        <taxon>Clostridium</taxon>
    </lineage>
</organism>
<dbReference type="GO" id="GO:0030655">
    <property type="term" value="P:beta-lactam antibiotic catabolic process"/>
    <property type="evidence" value="ECO:0007669"/>
    <property type="project" value="InterPro"/>
</dbReference>
<evidence type="ECO:0000256" key="1">
    <source>
        <dbReference type="SAM" id="Coils"/>
    </source>
</evidence>
<evidence type="ECO:0000313" key="5">
    <source>
        <dbReference type="Proteomes" id="UP000286268"/>
    </source>
</evidence>
<keyword evidence="2" id="KW-0472">Membrane</keyword>
<name>A0A3R5V6Z9_9CLOT</name>
<dbReference type="OrthoDB" id="9775096at2"/>
<dbReference type="AlphaFoldDB" id="A0A3R5V6Z9"/>
<feature type="coiled-coil region" evidence="1">
    <location>
        <begin position="56"/>
        <end position="94"/>
    </location>
</feature>
<gene>
    <name evidence="4" type="ORF">C1I91_08090</name>
</gene>
<reference evidence="4 5" key="1">
    <citation type="submission" date="2018-01" db="EMBL/GenBank/DDBJ databases">
        <title>Genome Sequencing and Assembly of Anaerobacter polyendosporus strain CT4.</title>
        <authorList>
            <person name="Tachaapaikoon C."/>
            <person name="Sutheeworapong S."/>
            <person name="Jenjaroenpun P."/>
            <person name="Wongsurawat T."/>
            <person name="Nookeaw I."/>
            <person name="Cheawchanlertfa P."/>
            <person name="Kosugi A."/>
            <person name="Cheevadhanarak S."/>
            <person name="Ratanakhanokchai K."/>
        </authorList>
    </citation>
    <scope>NUCLEOTIDE SEQUENCE [LARGE SCALE GENOMIC DNA]</scope>
    <source>
        <strain evidence="4 5">CT4</strain>
    </source>
</reference>
<dbReference type="KEGG" id="cmah:C1I91_08090"/>
<accession>A0A3R5V6Z9</accession>
<evidence type="ECO:0000259" key="3">
    <source>
        <dbReference type="Pfam" id="PF13354"/>
    </source>
</evidence>
<keyword evidence="1" id="KW-0175">Coiled coil</keyword>
<evidence type="ECO:0000256" key="2">
    <source>
        <dbReference type="SAM" id="Phobius"/>
    </source>
</evidence>
<dbReference type="GO" id="GO:0008800">
    <property type="term" value="F:beta-lactamase activity"/>
    <property type="evidence" value="ECO:0007669"/>
    <property type="project" value="InterPro"/>
</dbReference>
<dbReference type="PANTHER" id="PTHR35333:SF3">
    <property type="entry name" value="BETA-LACTAMASE-TYPE TRANSPEPTIDASE FOLD CONTAINING PROTEIN"/>
    <property type="match status" value="1"/>
</dbReference>
<keyword evidence="4" id="KW-0378">Hydrolase</keyword>
<dbReference type="Pfam" id="PF13354">
    <property type="entry name" value="Beta-lactamase2"/>
    <property type="match status" value="1"/>
</dbReference>
<dbReference type="Gene3D" id="3.40.710.10">
    <property type="entry name" value="DD-peptidase/beta-lactamase superfamily"/>
    <property type="match status" value="1"/>
</dbReference>
<dbReference type="InterPro" id="IPR045155">
    <property type="entry name" value="Beta-lactam_cat"/>
</dbReference>
<dbReference type="SUPFAM" id="SSF56601">
    <property type="entry name" value="beta-lactamase/transpeptidase-like"/>
    <property type="match status" value="1"/>
</dbReference>
<dbReference type="RefSeq" id="WP_128212417.1">
    <property type="nucleotide sequence ID" value="NZ_CP025746.1"/>
</dbReference>
<dbReference type="InterPro" id="IPR000871">
    <property type="entry name" value="Beta-lactam_class-A"/>
</dbReference>
<dbReference type="GO" id="GO:0046677">
    <property type="term" value="P:response to antibiotic"/>
    <property type="evidence" value="ECO:0007669"/>
    <property type="project" value="InterPro"/>
</dbReference>
<keyword evidence="5" id="KW-1185">Reference proteome</keyword>
<dbReference type="Proteomes" id="UP000286268">
    <property type="component" value="Chromosome"/>
</dbReference>
<feature type="domain" description="Beta-lactamase class A catalytic" evidence="3">
    <location>
        <begin position="101"/>
        <end position="298"/>
    </location>
</feature>
<sequence>MRKKLIYFSTVIIVISAIIIIYNKNGQAKTVEADKTVSEVKVDTKAESTAQLMSEHKEVEEEKKAELLESQKEKEQAKKNIENLKQLVEDIIGDNKNNIGIAYFDVSSSLGFNINGDQIFKAASTVKVPVAMAAAELIKNNKLKLDDQVSYTSDDYEDGAGILQGSSRLNNPIKISELVDYSLIYSDNIAVNMLLRTIGSNYKYDFIEQTVSHPVNRSANETTPSDSLEILKRLYYNYDNDDNYNLIIKDLKNTIYHDRIDKYIPQNIVAHKIGDYENYINDIAIVYDDKPYILTVFTKDINNVGDEIIAKISKVIYDNR</sequence>
<dbReference type="InterPro" id="IPR012338">
    <property type="entry name" value="Beta-lactam/transpept-like"/>
</dbReference>
<evidence type="ECO:0000313" key="4">
    <source>
        <dbReference type="EMBL" id="QAA31606.1"/>
    </source>
</evidence>
<protein>
    <submittedName>
        <fullName evidence="4">Serine hydrolase</fullName>
    </submittedName>
</protein>
<keyword evidence="2" id="KW-1133">Transmembrane helix</keyword>
<proteinExistence type="predicted"/>